<dbReference type="EMBL" id="CP003618">
    <property type="protein sequence ID" value="AFZ10963.1"/>
    <property type="molecule type" value="Genomic_DNA"/>
</dbReference>
<dbReference type="PANTHER" id="PTHR44019:SF8">
    <property type="entry name" value="POC1 CENTRIOLAR PROTEIN HOMOLOG"/>
    <property type="match status" value="1"/>
</dbReference>
<dbReference type="InterPro" id="IPR050505">
    <property type="entry name" value="WDR55/POC1"/>
</dbReference>
<dbReference type="KEGG" id="oni:Osc7112_6883"/>
<accession>K9VSC1</accession>
<dbReference type="PROSITE" id="PS50294">
    <property type="entry name" value="WD_REPEATS_REGION"/>
    <property type="match status" value="1"/>
</dbReference>
<keyword evidence="1 3" id="KW-0853">WD repeat</keyword>
<dbReference type="InterPro" id="IPR001680">
    <property type="entry name" value="WD40_rpt"/>
</dbReference>
<dbReference type="Proteomes" id="UP000010478">
    <property type="component" value="Plasmid pOSC7112.04"/>
</dbReference>
<dbReference type="SUPFAM" id="SSF50998">
    <property type="entry name" value="Quinoprotein alcohol dehydrogenase-like"/>
    <property type="match status" value="1"/>
</dbReference>
<evidence type="ECO:0000313" key="4">
    <source>
        <dbReference type="EMBL" id="AFZ10963.1"/>
    </source>
</evidence>
<sequence length="307" mass="33655">MAIFSLDVDRTGEYLVVGQSFSYVGSPPSHVGLPNLTLWSLSNLQLLREIESLQSESIQSVCFLSDGKTIAYTKSGSNVELYHVDTSIFSQLKIAGFAKLSSSKGSHYLGAAGIASEVWNTETQERIWFLQDYVAMDIFDRKPAPVTLSADGKLVAVAGAGVNQVLIYSLEHNQIVQRLEDSPSQAHWISMSPNSNYLAVIGHLAKGGYIWDLRSGEQHLPLNYLSESDGSWCLCFHPNSQYLAIGSLVGYVSIYRLSDGETIFSQRKHEGRVWDLVFTPDGKKLISGGDDGIVSILNVSDILQTGN</sequence>
<dbReference type="Gene3D" id="2.130.10.10">
    <property type="entry name" value="YVTN repeat-like/Quinoprotein amine dehydrogenase"/>
    <property type="match status" value="2"/>
</dbReference>
<dbReference type="InterPro" id="IPR015943">
    <property type="entry name" value="WD40/YVTN_repeat-like_dom_sf"/>
</dbReference>
<reference evidence="4 5" key="1">
    <citation type="submission" date="2012-05" db="EMBL/GenBank/DDBJ databases">
        <title>Finished plasmid 4 of genome of Oscillatoria sp. PCC 7112.</title>
        <authorList>
            <consortium name="US DOE Joint Genome Institute"/>
            <person name="Gugger M."/>
            <person name="Coursin T."/>
            <person name="Rippka R."/>
            <person name="Tandeau De Marsac N."/>
            <person name="Huntemann M."/>
            <person name="Wei C.-L."/>
            <person name="Han J."/>
            <person name="Detter J.C."/>
            <person name="Han C."/>
            <person name="Tapia R."/>
            <person name="Davenport K."/>
            <person name="Daligault H."/>
            <person name="Erkkila T."/>
            <person name="Gu W."/>
            <person name="Munk A.C.C."/>
            <person name="Teshima H."/>
            <person name="Xu Y."/>
            <person name="Chain P."/>
            <person name="Chen A."/>
            <person name="Krypides N."/>
            <person name="Mavromatis K."/>
            <person name="Markowitz V."/>
            <person name="Szeto E."/>
            <person name="Ivanova N."/>
            <person name="Mikhailova N."/>
            <person name="Ovchinnikova G."/>
            <person name="Pagani I."/>
            <person name="Pati A."/>
            <person name="Goodwin L."/>
            <person name="Peters L."/>
            <person name="Pitluck S."/>
            <person name="Woyke T."/>
            <person name="Kerfeld C."/>
        </authorList>
    </citation>
    <scope>NUCLEOTIDE SEQUENCE [LARGE SCALE GENOMIC DNA]</scope>
    <source>
        <strain evidence="4 5">PCC 7112</strain>
        <plasmid evidence="4 5">pOSC7112.04</plasmid>
    </source>
</reference>
<dbReference type="InterPro" id="IPR011047">
    <property type="entry name" value="Quinoprotein_ADH-like_sf"/>
</dbReference>
<keyword evidence="5" id="KW-1185">Reference proteome</keyword>
<name>K9VSC1_9CYAN</name>
<organism evidence="4 5">
    <name type="scientific">Phormidium nigroviride PCC 7112</name>
    <dbReference type="NCBI Taxonomy" id="179408"/>
    <lineage>
        <taxon>Bacteria</taxon>
        <taxon>Bacillati</taxon>
        <taxon>Cyanobacteriota</taxon>
        <taxon>Cyanophyceae</taxon>
        <taxon>Oscillatoriophycideae</taxon>
        <taxon>Oscillatoriales</taxon>
        <taxon>Oscillatoriaceae</taxon>
        <taxon>Phormidium</taxon>
    </lineage>
</organism>
<evidence type="ECO:0000313" key="5">
    <source>
        <dbReference type="Proteomes" id="UP000010478"/>
    </source>
</evidence>
<geneLocation type="plasmid" evidence="4 5">
    <name>pOSC7112.04</name>
</geneLocation>
<protein>
    <submittedName>
        <fullName evidence="4">WD40 repeat-containing protein</fullName>
    </submittedName>
</protein>
<gene>
    <name evidence="4" type="ORF">Osc7112_6883</name>
</gene>
<evidence type="ECO:0000256" key="3">
    <source>
        <dbReference type="PROSITE-ProRule" id="PRU00221"/>
    </source>
</evidence>
<dbReference type="SMART" id="SM00320">
    <property type="entry name" value="WD40"/>
    <property type="match status" value="4"/>
</dbReference>
<evidence type="ECO:0000256" key="2">
    <source>
        <dbReference type="ARBA" id="ARBA00022737"/>
    </source>
</evidence>
<dbReference type="AlphaFoldDB" id="K9VSC1"/>
<keyword evidence="2" id="KW-0677">Repeat</keyword>
<evidence type="ECO:0000256" key="1">
    <source>
        <dbReference type="ARBA" id="ARBA00022574"/>
    </source>
</evidence>
<dbReference type="eggNOG" id="COG2319">
    <property type="taxonomic scope" value="Bacteria"/>
</dbReference>
<dbReference type="PROSITE" id="PS50082">
    <property type="entry name" value="WD_REPEATS_2"/>
    <property type="match status" value="1"/>
</dbReference>
<dbReference type="PANTHER" id="PTHR44019">
    <property type="entry name" value="WD REPEAT-CONTAINING PROTEIN 55"/>
    <property type="match status" value="1"/>
</dbReference>
<dbReference type="Pfam" id="PF00400">
    <property type="entry name" value="WD40"/>
    <property type="match status" value="2"/>
</dbReference>
<proteinExistence type="predicted"/>
<dbReference type="HOGENOM" id="CLU_887731_0_0_3"/>
<keyword evidence="4" id="KW-0614">Plasmid</keyword>
<feature type="repeat" description="WD" evidence="3">
    <location>
        <begin position="266"/>
        <end position="300"/>
    </location>
</feature>